<accession>A0A1V2IFK0</accession>
<dbReference type="InterPro" id="IPR026881">
    <property type="entry name" value="WYL_dom"/>
</dbReference>
<evidence type="ECO:0000259" key="2">
    <source>
        <dbReference type="Pfam" id="PF13280"/>
    </source>
</evidence>
<organism evidence="3 4">
    <name type="scientific">Pseudofrankia asymbiotica</name>
    <dbReference type="NCBI Taxonomy" id="1834516"/>
    <lineage>
        <taxon>Bacteria</taxon>
        <taxon>Bacillati</taxon>
        <taxon>Actinomycetota</taxon>
        <taxon>Actinomycetes</taxon>
        <taxon>Frankiales</taxon>
        <taxon>Frankiaceae</taxon>
        <taxon>Pseudofrankia</taxon>
    </lineage>
</organism>
<dbReference type="InterPro" id="IPR051534">
    <property type="entry name" value="CBASS_pafABC_assoc_protein"/>
</dbReference>
<evidence type="ECO:0000313" key="4">
    <source>
        <dbReference type="Proteomes" id="UP000188929"/>
    </source>
</evidence>
<dbReference type="EMBL" id="MOMC01000014">
    <property type="protein sequence ID" value="ONH31982.1"/>
    <property type="molecule type" value="Genomic_DNA"/>
</dbReference>
<name>A0A1V2IFK0_9ACTN</name>
<dbReference type="PANTHER" id="PTHR34580">
    <property type="match status" value="1"/>
</dbReference>
<dbReference type="Pfam" id="PF13280">
    <property type="entry name" value="WYL"/>
    <property type="match status" value="1"/>
</dbReference>
<protein>
    <submittedName>
        <fullName evidence="3">WYL domain-containing protein</fullName>
    </submittedName>
</protein>
<feature type="region of interest" description="Disordered" evidence="1">
    <location>
        <begin position="1"/>
        <end position="21"/>
    </location>
</feature>
<gene>
    <name evidence="3" type="ORF">BL253_07645</name>
</gene>
<evidence type="ECO:0000313" key="3">
    <source>
        <dbReference type="EMBL" id="ONH31982.1"/>
    </source>
</evidence>
<feature type="compositionally biased region" description="Basic and acidic residues" evidence="1">
    <location>
        <begin position="179"/>
        <end position="191"/>
    </location>
</feature>
<dbReference type="Proteomes" id="UP000188929">
    <property type="component" value="Unassembled WGS sequence"/>
</dbReference>
<feature type="domain" description="WYL" evidence="2">
    <location>
        <begin position="93"/>
        <end position="156"/>
    </location>
</feature>
<dbReference type="PANTHER" id="PTHR34580:SF1">
    <property type="entry name" value="PROTEIN PAFC"/>
    <property type="match status" value="1"/>
</dbReference>
<dbReference type="RefSeq" id="WP_241834604.1">
    <property type="nucleotide sequence ID" value="NZ_MOMC01000014.1"/>
</dbReference>
<dbReference type="PROSITE" id="PS52050">
    <property type="entry name" value="WYL"/>
    <property type="match status" value="1"/>
</dbReference>
<reference evidence="4" key="1">
    <citation type="submission" date="2016-10" db="EMBL/GenBank/DDBJ databases">
        <title>Frankia sp. NRRL B-16386 Genome sequencing.</title>
        <authorList>
            <person name="Ghodhbane-Gtari F."/>
            <person name="Swanson E."/>
            <person name="Gueddou A."/>
            <person name="Hezbri K."/>
            <person name="Ktari K."/>
            <person name="Nouioui I."/>
            <person name="Morris K."/>
            <person name="Simpson S."/>
            <person name="Abebe-Akele F."/>
            <person name="Thomas K."/>
            <person name="Gtari M."/>
            <person name="Tisa L.S."/>
        </authorList>
    </citation>
    <scope>NUCLEOTIDE SEQUENCE [LARGE SCALE GENOMIC DNA]</scope>
    <source>
        <strain evidence="4">NRRL B-16386</strain>
    </source>
</reference>
<dbReference type="STRING" id="1834516.BL253_07645"/>
<proteinExistence type="predicted"/>
<feature type="compositionally biased region" description="Basic and acidic residues" evidence="1">
    <location>
        <begin position="1"/>
        <end position="11"/>
    </location>
</feature>
<comment type="caution">
    <text evidence="3">The sequence shown here is derived from an EMBL/GenBank/DDBJ whole genome shotgun (WGS) entry which is preliminary data.</text>
</comment>
<feature type="region of interest" description="Disordered" evidence="1">
    <location>
        <begin position="167"/>
        <end position="191"/>
    </location>
</feature>
<dbReference type="AlphaFoldDB" id="A0A1V2IFK0"/>
<sequence>MSKEKPKERRTPVPAPSAAGTGPLAVALTEDEAAAVAVALVALPQGPASDAAQEALHKVLTALGPAGHDKVTELASRTWNRPDGLPRTPATPVIEDAMRDGVAVSIDYVDAAGRPSHRRIEPHAFAYARGNWYLMTWCLDKNAPRWFRWDRIERAELTTTPIQPRVAFSVYPAPSPGPDRSRRPEADRSRP</sequence>
<evidence type="ECO:0000256" key="1">
    <source>
        <dbReference type="SAM" id="MobiDB-lite"/>
    </source>
</evidence>
<keyword evidence="4" id="KW-1185">Reference proteome</keyword>